<protein>
    <recommendedName>
        <fullName evidence="2">Lipoprotein</fullName>
    </recommendedName>
</protein>
<organism evidence="1">
    <name type="scientific">hydrothermal vent metagenome</name>
    <dbReference type="NCBI Taxonomy" id="652676"/>
    <lineage>
        <taxon>unclassified sequences</taxon>
        <taxon>metagenomes</taxon>
        <taxon>ecological metagenomes</taxon>
    </lineage>
</organism>
<dbReference type="Gene3D" id="3.40.50.10610">
    <property type="entry name" value="ABC-type transport auxiliary lipoprotein component"/>
    <property type="match status" value="1"/>
</dbReference>
<dbReference type="InterPro" id="IPR008517">
    <property type="entry name" value="GNA1162-like"/>
</dbReference>
<reference evidence="1" key="1">
    <citation type="submission" date="2018-06" db="EMBL/GenBank/DDBJ databases">
        <authorList>
            <person name="Zhirakovskaya E."/>
        </authorList>
    </citation>
    <scope>NUCLEOTIDE SEQUENCE</scope>
</reference>
<dbReference type="PROSITE" id="PS51257">
    <property type="entry name" value="PROKAR_LIPOPROTEIN"/>
    <property type="match status" value="1"/>
</dbReference>
<evidence type="ECO:0008006" key="2">
    <source>
        <dbReference type="Google" id="ProtNLM"/>
    </source>
</evidence>
<evidence type="ECO:0000313" key="1">
    <source>
        <dbReference type="EMBL" id="VAX28314.1"/>
    </source>
</evidence>
<sequence>MFFSPKHVFSTLICCLAFVSCSSPKVQVSKFLTNNSASPKSVAILPFTLEDSIQKKEKEFPHIIFREVFFNNFSYLGYNDMALDEVDQKLHHAGVQIENASKLRYRELKEILGVDSVVIGHIIEANNFTGGLYSETLLRAKIEMIDLNTGNSLWEVDHTEMDYSGIASPTIVDIIQEQVENAKVTQAYQKNAEMFSQRIISQIPDPAGKRLEEVSLPSISSIETNIRPNQKLKPDDSIYVSMRGQPKLNATFDIGSWKTSIPMKEVSPGLYTGSYVIKQEDKVLNAFIIGTLKNLKGLASKKYFKTALATTER</sequence>
<accession>A0A3B1CWR7</accession>
<dbReference type="EMBL" id="UOGG01000058">
    <property type="protein sequence ID" value="VAX28314.1"/>
    <property type="molecule type" value="Genomic_DNA"/>
</dbReference>
<dbReference type="Pfam" id="PF05643">
    <property type="entry name" value="GNA1162-like"/>
    <property type="match status" value="1"/>
</dbReference>
<proteinExistence type="predicted"/>
<name>A0A3B1CWR7_9ZZZZ</name>
<dbReference type="AlphaFoldDB" id="A0A3B1CWR7"/>
<gene>
    <name evidence="1" type="ORF">MNBD_NITROSPINAE05-403</name>
</gene>